<feature type="domain" description="tRNA 2-selenouridine synthase AAA" evidence="1">
    <location>
        <begin position="2"/>
        <end position="128"/>
    </location>
</feature>
<evidence type="ECO:0000313" key="3">
    <source>
        <dbReference type="Proteomes" id="UP000704762"/>
    </source>
</evidence>
<dbReference type="InterPro" id="IPR058840">
    <property type="entry name" value="AAA_SelU"/>
</dbReference>
<dbReference type="PANTHER" id="PTHR30401">
    <property type="entry name" value="TRNA 2-SELENOURIDINE SYNTHASE"/>
    <property type="match status" value="1"/>
</dbReference>
<dbReference type="EMBL" id="JAFBCF010000001">
    <property type="protein sequence ID" value="MBM7798945.1"/>
    <property type="molecule type" value="Genomic_DNA"/>
</dbReference>
<proteinExistence type="predicted"/>
<protein>
    <submittedName>
        <fullName evidence="2">tRNA 2-selenouridine synthase</fullName>
        <ecNumber evidence="2">2.9.1.-</ecNumber>
    </submittedName>
</protein>
<dbReference type="InterPro" id="IPR027417">
    <property type="entry name" value="P-loop_NTPase"/>
</dbReference>
<dbReference type="InterPro" id="IPR017582">
    <property type="entry name" value="SelU"/>
</dbReference>
<dbReference type="PANTHER" id="PTHR30401:SF0">
    <property type="entry name" value="TRNA 2-SELENOURIDINE SYNTHASE"/>
    <property type="match status" value="1"/>
</dbReference>
<dbReference type="SUPFAM" id="SSF52540">
    <property type="entry name" value="P-loop containing nucleoside triphosphate hydrolases"/>
    <property type="match status" value="1"/>
</dbReference>
<dbReference type="RefSeq" id="WP_204917432.1">
    <property type="nucleotide sequence ID" value="NZ_BAAAQP010000002.1"/>
</dbReference>
<name>A0ABS2RIW3_9ACTN</name>
<sequence length="201" mass="22025">MRFHVLTGLAGTGKTAMLERLLAAGEQVVDLEGLAAHRGSSFGRIGITTPQPSQPEFDGLVRSALAGWDPRRPVWLEDEGPHIGSLRLPREVAMAIANANTVELSRPLEERVQRLVATYGSADPRELINATQRIRRHLGNPRTDRAISHFHAGRPDAAIRVLLEYFDHGYALRASRTARQALPAGELPEVIRSPPEAGQNL</sequence>
<evidence type="ECO:0000313" key="2">
    <source>
        <dbReference type="EMBL" id="MBM7798945.1"/>
    </source>
</evidence>
<dbReference type="EC" id="2.9.1.-" evidence="2"/>
<gene>
    <name evidence="2" type="ORF">JOE57_001866</name>
</gene>
<dbReference type="Proteomes" id="UP000704762">
    <property type="component" value="Unassembled WGS sequence"/>
</dbReference>
<comment type="caution">
    <text evidence="2">The sequence shown here is derived from an EMBL/GenBank/DDBJ whole genome shotgun (WGS) entry which is preliminary data.</text>
</comment>
<accession>A0ABS2RIW3</accession>
<organism evidence="2 3">
    <name type="scientific">Microlunatus panaciterrae</name>
    <dbReference type="NCBI Taxonomy" id="400768"/>
    <lineage>
        <taxon>Bacteria</taxon>
        <taxon>Bacillati</taxon>
        <taxon>Actinomycetota</taxon>
        <taxon>Actinomycetes</taxon>
        <taxon>Propionibacteriales</taxon>
        <taxon>Propionibacteriaceae</taxon>
        <taxon>Microlunatus</taxon>
    </lineage>
</organism>
<keyword evidence="3" id="KW-1185">Reference proteome</keyword>
<keyword evidence="2" id="KW-0808">Transferase</keyword>
<reference evidence="2 3" key="1">
    <citation type="submission" date="2021-01" db="EMBL/GenBank/DDBJ databases">
        <title>Sequencing the genomes of 1000 actinobacteria strains.</title>
        <authorList>
            <person name="Klenk H.-P."/>
        </authorList>
    </citation>
    <scope>NUCLEOTIDE SEQUENCE [LARGE SCALE GENOMIC DNA]</scope>
    <source>
        <strain evidence="2 3">DSM 18662</strain>
    </source>
</reference>
<dbReference type="GO" id="GO:0016740">
    <property type="term" value="F:transferase activity"/>
    <property type="evidence" value="ECO:0007669"/>
    <property type="project" value="UniProtKB-KW"/>
</dbReference>
<dbReference type="Pfam" id="PF26341">
    <property type="entry name" value="AAA_SelU"/>
    <property type="match status" value="1"/>
</dbReference>
<evidence type="ECO:0000259" key="1">
    <source>
        <dbReference type="Pfam" id="PF26341"/>
    </source>
</evidence>